<gene>
    <name evidence="1" type="ORF">UFOPK1755_00722</name>
</gene>
<dbReference type="Gene3D" id="3.40.50.150">
    <property type="entry name" value="Vaccinia Virus protein VP39"/>
    <property type="match status" value="1"/>
</dbReference>
<dbReference type="Pfam" id="PF13578">
    <property type="entry name" value="Methyltransf_24"/>
    <property type="match status" value="1"/>
</dbReference>
<reference evidence="1" key="1">
    <citation type="submission" date="2020-05" db="EMBL/GenBank/DDBJ databases">
        <authorList>
            <person name="Chiriac C."/>
            <person name="Salcher M."/>
            <person name="Ghai R."/>
            <person name="Kavagutti S V."/>
        </authorList>
    </citation>
    <scope>NUCLEOTIDE SEQUENCE</scope>
</reference>
<accession>A0A6J6F5T1</accession>
<dbReference type="InterPro" id="IPR029063">
    <property type="entry name" value="SAM-dependent_MTases_sf"/>
</dbReference>
<organism evidence="1">
    <name type="scientific">freshwater metagenome</name>
    <dbReference type="NCBI Taxonomy" id="449393"/>
    <lineage>
        <taxon>unclassified sequences</taxon>
        <taxon>metagenomes</taxon>
        <taxon>ecological metagenomes</taxon>
    </lineage>
</organism>
<protein>
    <submittedName>
        <fullName evidence="1">Unannotated protein</fullName>
    </submittedName>
</protein>
<dbReference type="AlphaFoldDB" id="A0A6J6F5T1"/>
<dbReference type="SUPFAM" id="SSF53335">
    <property type="entry name" value="S-adenosyl-L-methionine-dependent methyltransferases"/>
    <property type="match status" value="1"/>
</dbReference>
<sequence length="251" mass="27679">MLVASLITVIAALAYLVRSTRALHRKVNRNADRVSKELSAQTGRFKTELAHVYHQFEAVEQLLPLLKLSAPLPPSRGWAASPDFLLTLAHVTKKVRPRLTVELGSGISTLVLAKSGAKKIVSLDHSVEFGTQTREMLLSHGVRGVDIRIHELETYSRGYKWYARSTFKGIAKIDLLVIDGPPSSTNEDARYPALEHLVPLLSPKATVILDDVYRDEERKLADAIVKALPGHVMTILSHEKGTAVISPRTGK</sequence>
<dbReference type="EMBL" id="CAEZTX010000067">
    <property type="protein sequence ID" value="CAB4584242.1"/>
    <property type="molecule type" value="Genomic_DNA"/>
</dbReference>
<name>A0A6J6F5T1_9ZZZZ</name>
<proteinExistence type="predicted"/>
<evidence type="ECO:0000313" key="1">
    <source>
        <dbReference type="EMBL" id="CAB4584242.1"/>
    </source>
</evidence>